<dbReference type="PANTHER" id="PTHR43272:SF32">
    <property type="entry name" value="AMP-DEPENDENT SYNTHETASE_LIGASE DOMAIN-CONTAINING PROTEIN"/>
    <property type="match status" value="1"/>
</dbReference>
<dbReference type="InterPro" id="IPR042099">
    <property type="entry name" value="ANL_N_sf"/>
</dbReference>
<name>A0A835Z6J1_9STRA</name>
<evidence type="ECO:0000259" key="4">
    <source>
        <dbReference type="Pfam" id="PF00501"/>
    </source>
</evidence>
<keyword evidence="6" id="KW-1185">Reference proteome</keyword>
<dbReference type="AlphaFoldDB" id="A0A835Z6J1"/>
<feature type="domain" description="AMP-dependent synthetase/ligase" evidence="4">
    <location>
        <begin position="38"/>
        <end position="457"/>
    </location>
</feature>
<keyword evidence="3" id="KW-0443">Lipid metabolism</keyword>
<dbReference type="InterPro" id="IPR020845">
    <property type="entry name" value="AMP-binding_CS"/>
</dbReference>
<dbReference type="EMBL" id="JAFCMP010000068">
    <property type="protein sequence ID" value="KAG5188597.1"/>
    <property type="molecule type" value="Genomic_DNA"/>
</dbReference>
<evidence type="ECO:0000313" key="6">
    <source>
        <dbReference type="Proteomes" id="UP000664859"/>
    </source>
</evidence>
<dbReference type="GO" id="GO:0016020">
    <property type="term" value="C:membrane"/>
    <property type="evidence" value="ECO:0007669"/>
    <property type="project" value="TreeGrafter"/>
</dbReference>
<dbReference type="Pfam" id="PF00501">
    <property type="entry name" value="AMP-binding"/>
    <property type="match status" value="1"/>
</dbReference>
<evidence type="ECO:0000313" key="5">
    <source>
        <dbReference type="EMBL" id="KAG5188597.1"/>
    </source>
</evidence>
<keyword evidence="2" id="KW-0276">Fatty acid metabolism</keyword>
<protein>
    <submittedName>
        <fullName evidence="5">Long chain acyl-CoA synthetase</fullName>
    </submittedName>
</protein>
<dbReference type="PROSITE" id="PS00455">
    <property type="entry name" value="AMP_BINDING"/>
    <property type="match status" value="1"/>
</dbReference>
<dbReference type="OrthoDB" id="3633556at2759"/>
<accession>A0A835Z6J1</accession>
<evidence type="ECO:0000256" key="3">
    <source>
        <dbReference type="ARBA" id="ARBA00023098"/>
    </source>
</evidence>
<dbReference type="PANTHER" id="PTHR43272">
    <property type="entry name" value="LONG-CHAIN-FATTY-ACID--COA LIGASE"/>
    <property type="match status" value="1"/>
</dbReference>
<organism evidence="5 6">
    <name type="scientific">Tribonema minus</name>
    <dbReference type="NCBI Taxonomy" id="303371"/>
    <lineage>
        <taxon>Eukaryota</taxon>
        <taxon>Sar</taxon>
        <taxon>Stramenopiles</taxon>
        <taxon>Ochrophyta</taxon>
        <taxon>PX clade</taxon>
        <taxon>Xanthophyceae</taxon>
        <taxon>Tribonematales</taxon>
        <taxon>Tribonemataceae</taxon>
        <taxon>Tribonema</taxon>
    </lineage>
</organism>
<evidence type="ECO:0000256" key="1">
    <source>
        <dbReference type="ARBA" id="ARBA00022598"/>
    </source>
</evidence>
<proteinExistence type="predicted"/>
<keyword evidence="1" id="KW-0436">Ligase</keyword>
<dbReference type="Pfam" id="PF23562">
    <property type="entry name" value="AMP-binding_C_3"/>
    <property type="match status" value="1"/>
</dbReference>
<evidence type="ECO:0000256" key="2">
    <source>
        <dbReference type="ARBA" id="ARBA00022832"/>
    </source>
</evidence>
<dbReference type="GO" id="GO:0005783">
    <property type="term" value="C:endoplasmic reticulum"/>
    <property type="evidence" value="ECO:0007669"/>
    <property type="project" value="TreeGrafter"/>
</dbReference>
<reference evidence="5" key="1">
    <citation type="submission" date="2021-02" db="EMBL/GenBank/DDBJ databases">
        <title>First Annotated Genome of the Yellow-green Alga Tribonema minus.</title>
        <authorList>
            <person name="Mahan K.M."/>
        </authorList>
    </citation>
    <scope>NUCLEOTIDE SEQUENCE</scope>
    <source>
        <strain evidence="5">UTEX B ZZ1240</strain>
    </source>
</reference>
<dbReference type="SUPFAM" id="SSF56801">
    <property type="entry name" value="Acetyl-CoA synthetase-like"/>
    <property type="match status" value="1"/>
</dbReference>
<comment type="caution">
    <text evidence="5">The sequence shown here is derived from an EMBL/GenBank/DDBJ whole genome shotgun (WGS) entry which is preliminary data.</text>
</comment>
<dbReference type="Proteomes" id="UP000664859">
    <property type="component" value="Unassembled WGS sequence"/>
</dbReference>
<sequence>MSATKTWVTEPDEVIPIRMGAEGVAARPSRTMCEVFKSALANFGTHPALKYQAEGIEGPWSTLTWTDYYNESVKFAKTLMSLGFAPHRCVNIIGFNSVEWFVAEMGCILAGGIAAGIYTTNLPEACRYISDHSQAEVVVVEGALQLKKYISIAGQLKHLKAIVVYGNETLAPVPDCPVPVYTWSDFQQLGKDVGDAQVEERMAGQQPGHCCCLIYTSGTTGTPKAVMLSHDNITWTAQTALMHFSFKIGDRSISYLPLSHIAAQILDMYGPMLCGSCVYFAQPDALRGSLGATLKAVRPTLFLGVPRVWEKIYEKMQEVGKKTVGTKKKIATWAKQKGAEHTRMCQYGGGGGEPCGYNVANKVVFTKVKENLGLDQAKGCFSAAAPISTEILEYFGSLDLPIYEVFGQSECTGPHTINDPEGWLIGTCGRPMRGTENKIVADTGELCYRGRHIFMGYMHDPEKTAETIDEEGWLHSGDVATFDDNNRTDMPAPSGFMRITGRIKELIITAGGENVAPVLIENEFKKALPSLSNCMVVGDKRKYLTILLSLKTELNEAEGIPTDKLAGTALETSKAIGSEATTVPEAATCPKWREHIEAARSKVNEEAPSRAQVIQKWALLPMDFSEKGGELTPTLKLKRGPTADKHRDIIDALYKE</sequence>
<dbReference type="InterPro" id="IPR000873">
    <property type="entry name" value="AMP-dep_synth/lig_dom"/>
</dbReference>
<gene>
    <name evidence="5" type="ORF">JKP88DRAFT_269509</name>
</gene>
<dbReference type="Gene3D" id="3.40.50.12780">
    <property type="entry name" value="N-terminal domain of ligase-like"/>
    <property type="match status" value="1"/>
</dbReference>
<dbReference type="GO" id="GO:0004467">
    <property type="term" value="F:long-chain fatty acid-CoA ligase activity"/>
    <property type="evidence" value="ECO:0007669"/>
    <property type="project" value="TreeGrafter"/>
</dbReference>